<dbReference type="GeneID" id="24099273"/>
<evidence type="ECO:0000256" key="1">
    <source>
        <dbReference type="SAM" id="SignalP"/>
    </source>
</evidence>
<protein>
    <recommendedName>
        <fullName evidence="2">Glutamine amidotransferase domain-containing protein</fullName>
    </recommendedName>
</protein>
<name>J4HZ95_9APHY</name>
<dbReference type="GO" id="GO:0005634">
    <property type="term" value="C:nucleus"/>
    <property type="evidence" value="ECO:0007669"/>
    <property type="project" value="TreeGrafter"/>
</dbReference>
<dbReference type="InterPro" id="IPR029062">
    <property type="entry name" value="Class_I_gatase-like"/>
</dbReference>
<feature type="chain" id="PRO_5003778392" description="Glutamine amidotransferase domain-containing protein" evidence="1">
    <location>
        <begin position="22"/>
        <end position="267"/>
    </location>
</feature>
<dbReference type="SUPFAM" id="SSF52317">
    <property type="entry name" value="Class I glutamine amidotransferase-like"/>
    <property type="match status" value="1"/>
</dbReference>
<dbReference type="FunCoup" id="J4HZ95">
    <property type="interactions" value="225"/>
</dbReference>
<keyword evidence="1" id="KW-0732">Signal</keyword>
<keyword evidence="4" id="KW-1185">Reference proteome</keyword>
<dbReference type="GO" id="GO:0005829">
    <property type="term" value="C:cytosol"/>
    <property type="evidence" value="ECO:0007669"/>
    <property type="project" value="TreeGrafter"/>
</dbReference>
<gene>
    <name evidence="3" type="ORF">FIBRA_06534</name>
</gene>
<reference evidence="3 4" key="1">
    <citation type="journal article" date="2012" name="Appl. Environ. Microbiol.">
        <title>Short-read sequencing for genomic analysis of the brown rot fungus Fibroporia radiculosa.</title>
        <authorList>
            <person name="Tang J.D."/>
            <person name="Perkins A.D."/>
            <person name="Sonstegard T.S."/>
            <person name="Schroeder S.G."/>
            <person name="Burgess S.C."/>
            <person name="Diehl S.V."/>
        </authorList>
    </citation>
    <scope>NUCLEOTIDE SEQUENCE [LARGE SCALE GENOMIC DNA]</scope>
    <source>
        <strain evidence="3 4">TFFH 294</strain>
    </source>
</reference>
<dbReference type="InParanoid" id="J4HZ95"/>
<evidence type="ECO:0000313" key="3">
    <source>
        <dbReference type="EMBL" id="CCM04362.1"/>
    </source>
</evidence>
<evidence type="ECO:0000313" key="4">
    <source>
        <dbReference type="Proteomes" id="UP000006352"/>
    </source>
</evidence>
<dbReference type="EMBL" id="HE797152">
    <property type="protein sequence ID" value="CCM04362.1"/>
    <property type="molecule type" value="Genomic_DNA"/>
</dbReference>
<dbReference type="STRING" id="599839.J4HZ95"/>
<feature type="domain" description="Glutamine amidotransferase" evidence="2">
    <location>
        <begin position="41"/>
        <end position="211"/>
    </location>
</feature>
<dbReference type="CDD" id="cd01741">
    <property type="entry name" value="GATase1_1"/>
    <property type="match status" value="1"/>
</dbReference>
<dbReference type="RefSeq" id="XP_012183645.1">
    <property type="nucleotide sequence ID" value="XM_012328255.1"/>
</dbReference>
<dbReference type="Pfam" id="PF00117">
    <property type="entry name" value="GATase"/>
    <property type="match status" value="1"/>
</dbReference>
<proteinExistence type="predicted"/>
<dbReference type="AlphaFoldDB" id="J4HZ95"/>
<accession>J4HZ95</accession>
<dbReference type="PANTHER" id="PTHR42695:SF5">
    <property type="entry name" value="GLUTAMINE AMIDOTRANSFERASE YLR126C-RELATED"/>
    <property type="match status" value="1"/>
</dbReference>
<dbReference type="HOGENOM" id="CLU_054974_0_2_1"/>
<dbReference type="Gene3D" id="3.40.50.880">
    <property type="match status" value="1"/>
</dbReference>
<dbReference type="PROSITE" id="PS51273">
    <property type="entry name" value="GATASE_TYPE_1"/>
    <property type="match status" value="1"/>
</dbReference>
<feature type="signal peptide" evidence="1">
    <location>
        <begin position="1"/>
        <end position="21"/>
    </location>
</feature>
<sequence length="267" mass="29034">MAPSLHLALFLCDTPIPGVLASHGDYTAIFNVLLRDSLPVESGIAFTLDPYDVRNKLEYPQNIDEYSGIILTGSAASAYENLEWINRLVSYVREIANEKPHIRVIGICFGHQIVARALGGECVPNDGKWEVGVTEIALTEVGRRLFGVPTLNIQQMHRDHVPAVPPSFELLGSTPISLNQGMVRFYEGRGAGTPGVEDVHILTVQGHPEFTEHIVDTIVRARESTGVISKDVAEDSRRRGSWRNDGVSIIGKVIWGVLGAGTSSAAT</sequence>
<dbReference type="OrthoDB" id="92161at2759"/>
<dbReference type="PANTHER" id="PTHR42695">
    <property type="entry name" value="GLUTAMINE AMIDOTRANSFERASE YLR126C-RELATED"/>
    <property type="match status" value="1"/>
</dbReference>
<dbReference type="InterPro" id="IPR017926">
    <property type="entry name" value="GATASE"/>
</dbReference>
<dbReference type="InterPro" id="IPR044992">
    <property type="entry name" value="ChyE-like"/>
</dbReference>
<evidence type="ECO:0000259" key="2">
    <source>
        <dbReference type="Pfam" id="PF00117"/>
    </source>
</evidence>
<dbReference type="Proteomes" id="UP000006352">
    <property type="component" value="Unassembled WGS sequence"/>
</dbReference>
<organism evidence="3 4">
    <name type="scientific">Fibroporia radiculosa</name>
    <dbReference type="NCBI Taxonomy" id="599839"/>
    <lineage>
        <taxon>Eukaryota</taxon>
        <taxon>Fungi</taxon>
        <taxon>Dikarya</taxon>
        <taxon>Basidiomycota</taxon>
        <taxon>Agaricomycotina</taxon>
        <taxon>Agaricomycetes</taxon>
        <taxon>Polyporales</taxon>
        <taxon>Fibroporiaceae</taxon>
        <taxon>Fibroporia</taxon>
    </lineage>
</organism>